<proteinExistence type="predicted"/>
<gene>
    <name evidence="2" type="ORF">LTRI10_LOCUS25458</name>
</gene>
<accession>A0AAV2EEX1</accession>
<feature type="compositionally biased region" description="Acidic residues" evidence="1">
    <location>
        <begin position="132"/>
        <end position="142"/>
    </location>
</feature>
<reference evidence="2 3" key="1">
    <citation type="submission" date="2024-04" db="EMBL/GenBank/DDBJ databases">
        <authorList>
            <person name="Fracassetti M."/>
        </authorList>
    </citation>
    <scope>NUCLEOTIDE SEQUENCE [LARGE SCALE GENOMIC DNA]</scope>
</reference>
<feature type="compositionally biased region" description="Basic and acidic residues" evidence="1">
    <location>
        <begin position="103"/>
        <end position="131"/>
    </location>
</feature>
<dbReference type="AlphaFoldDB" id="A0AAV2EEX1"/>
<protein>
    <submittedName>
        <fullName evidence="2">Uncharacterized protein</fullName>
    </submittedName>
</protein>
<organism evidence="2 3">
    <name type="scientific">Linum trigynum</name>
    <dbReference type="NCBI Taxonomy" id="586398"/>
    <lineage>
        <taxon>Eukaryota</taxon>
        <taxon>Viridiplantae</taxon>
        <taxon>Streptophyta</taxon>
        <taxon>Embryophyta</taxon>
        <taxon>Tracheophyta</taxon>
        <taxon>Spermatophyta</taxon>
        <taxon>Magnoliopsida</taxon>
        <taxon>eudicotyledons</taxon>
        <taxon>Gunneridae</taxon>
        <taxon>Pentapetalae</taxon>
        <taxon>rosids</taxon>
        <taxon>fabids</taxon>
        <taxon>Malpighiales</taxon>
        <taxon>Linaceae</taxon>
        <taxon>Linum</taxon>
    </lineage>
</organism>
<name>A0AAV2EEX1_9ROSI</name>
<dbReference type="Proteomes" id="UP001497516">
    <property type="component" value="Chromosome 4"/>
</dbReference>
<sequence length="142" mass="16490">MRVSEERNKITNLAFYISSFLHSSATFEPLQTQNDRRRHPSCNWCAFEDNHLQPRRHNHQQQWTAKSSADEMSVEAEGNPSKLPSAKKGRSSWSSILQSRSEFSNRRREAAKDDGKRVRIQREKASSYEIHESEEEGNQIEG</sequence>
<keyword evidence="3" id="KW-1185">Reference proteome</keyword>
<dbReference type="EMBL" id="OZ034817">
    <property type="protein sequence ID" value="CAL1384238.1"/>
    <property type="molecule type" value="Genomic_DNA"/>
</dbReference>
<evidence type="ECO:0000313" key="2">
    <source>
        <dbReference type="EMBL" id="CAL1384238.1"/>
    </source>
</evidence>
<feature type="region of interest" description="Disordered" evidence="1">
    <location>
        <begin position="53"/>
        <end position="142"/>
    </location>
</feature>
<evidence type="ECO:0000256" key="1">
    <source>
        <dbReference type="SAM" id="MobiDB-lite"/>
    </source>
</evidence>
<feature type="compositionally biased region" description="Low complexity" evidence="1">
    <location>
        <begin position="91"/>
        <end position="101"/>
    </location>
</feature>
<evidence type="ECO:0000313" key="3">
    <source>
        <dbReference type="Proteomes" id="UP001497516"/>
    </source>
</evidence>